<gene>
    <name evidence="2" type="ORF">J3R73_001271</name>
</gene>
<organism evidence="2 3">
    <name type="scientific">Labrys monachus</name>
    <dbReference type="NCBI Taxonomy" id="217067"/>
    <lineage>
        <taxon>Bacteria</taxon>
        <taxon>Pseudomonadati</taxon>
        <taxon>Pseudomonadota</taxon>
        <taxon>Alphaproteobacteria</taxon>
        <taxon>Hyphomicrobiales</taxon>
        <taxon>Xanthobacteraceae</taxon>
        <taxon>Labrys</taxon>
    </lineage>
</organism>
<evidence type="ECO:0000256" key="1">
    <source>
        <dbReference type="SAM" id="Phobius"/>
    </source>
</evidence>
<feature type="transmembrane region" description="Helical" evidence="1">
    <location>
        <begin position="73"/>
        <end position="91"/>
    </location>
</feature>
<sequence length="92" mass="9730">MAHTTEPVGDFVDHRRSYDGFVRITVIAVFLLLSHVVALAIGGVAHHWFLAALAIGLSIIAAIVGAAVDGLDWKPGAVVLVLSLLTLLLVTY</sequence>
<evidence type="ECO:0000313" key="3">
    <source>
        <dbReference type="Proteomes" id="UP001237448"/>
    </source>
</evidence>
<dbReference type="RefSeq" id="WP_307423863.1">
    <property type="nucleotide sequence ID" value="NZ_JAUSVK010000001.1"/>
</dbReference>
<keyword evidence="1" id="KW-0812">Transmembrane</keyword>
<reference evidence="2 3" key="1">
    <citation type="submission" date="2023-07" db="EMBL/GenBank/DDBJ databases">
        <title>Genomic Encyclopedia of Type Strains, Phase IV (KMG-IV): sequencing the most valuable type-strain genomes for metagenomic binning, comparative biology and taxonomic classification.</title>
        <authorList>
            <person name="Goeker M."/>
        </authorList>
    </citation>
    <scope>NUCLEOTIDE SEQUENCE [LARGE SCALE GENOMIC DNA]</scope>
    <source>
        <strain evidence="2 3">DSM 5896</strain>
    </source>
</reference>
<proteinExistence type="predicted"/>
<dbReference type="Proteomes" id="UP001237448">
    <property type="component" value="Unassembled WGS sequence"/>
</dbReference>
<keyword evidence="1" id="KW-1133">Transmembrane helix</keyword>
<keyword evidence="3" id="KW-1185">Reference proteome</keyword>
<dbReference type="EMBL" id="JAUSVK010000001">
    <property type="protein sequence ID" value="MDQ0391479.1"/>
    <property type="molecule type" value="Genomic_DNA"/>
</dbReference>
<keyword evidence="1" id="KW-0472">Membrane</keyword>
<comment type="caution">
    <text evidence="2">The sequence shown here is derived from an EMBL/GenBank/DDBJ whole genome shotgun (WGS) entry which is preliminary data.</text>
</comment>
<feature type="transmembrane region" description="Helical" evidence="1">
    <location>
        <begin position="48"/>
        <end position="67"/>
    </location>
</feature>
<name>A0ABU0FA44_9HYPH</name>
<protein>
    <recommendedName>
        <fullName evidence="4">Aa3-type cytochrome c oxidase subunit IV</fullName>
    </recommendedName>
</protein>
<evidence type="ECO:0000313" key="2">
    <source>
        <dbReference type="EMBL" id="MDQ0391479.1"/>
    </source>
</evidence>
<evidence type="ECO:0008006" key="4">
    <source>
        <dbReference type="Google" id="ProtNLM"/>
    </source>
</evidence>
<feature type="transmembrane region" description="Helical" evidence="1">
    <location>
        <begin position="20"/>
        <end position="41"/>
    </location>
</feature>
<accession>A0ABU0FA44</accession>